<sequence length="264" mass="28543">METFSVTMVVCLLAGLSECQTGGETNITRLTHEDLEDNSVEKDALQNLNQGLETPAILTTSSTTTTTSTTQPSCEPPIYTVLKELGALGERLAATVTAMEETNKKLEANEKKLAALDRRVTELSAVDQGHHRVAFSATLGTDGTIGPVNILYALVYRNVLSNIGGHYSPVTGYFTAPVQGVYFFTYTSFFWGGDGTSGGSLYQNGNQIVSWYGHAPSHPITGSNSAILQLQVGDNVNVRLWGDRRISDNVNKYSSFSGYLLFPV</sequence>
<evidence type="ECO:0000256" key="5">
    <source>
        <dbReference type="SAM" id="SignalP"/>
    </source>
</evidence>
<dbReference type="PRINTS" id="PR00007">
    <property type="entry name" value="COMPLEMNTC1Q"/>
</dbReference>
<keyword evidence="4" id="KW-0175">Coiled coil</keyword>
<dbReference type="Pfam" id="PF00386">
    <property type="entry name" value="C1q"/>
    <property type="match status" value="1"/>
</dbReference>
<evidence type="ECO:0000256" key="2">
    <source>
        <dbReference type="ARBA" id="ARBA00022525"/>
    </source>
</evidence>
<evidence type="ECO:0000313" key="7">
    <source>
        <dbReference type="EMBL" id="KAF1380772.1"/>
    </source>
</evidence>
<dbReference type="InterPro" id="IPR001073">
    <property type="entry name" value="C1q_dom"/>
</dbReference>
<keyword evidence="3 5" id="KW-0732">Signal</keyword>
<keyword evidence="2" id="KW-0964">Secreted</keyword>
<gene>
    <name evidence="7" type="ORF">PFLUV_G00167450</name>
</gene>
<keyword evidence="8" id="KW-1185">Reference proteome</keyword>
<name>A0A6A5F1B7_PERFL</name>
<dbReference type="InterPro" id="IPR050822">
    <property type="entry name" value="Cerebellin_Synaptic_Org"/>
</dbReference>
<feature type="signal peptide" evidence="5">
    <location>
        <begin position="1"/>
        <end position="19"/>
    </location>
</feature>
<proteinExistence type="predicted"/>
<reference evidence="7 8" key="1">
    <citation type="submission" date="2019-06" db="EMBL/GenBank/DDBJ databases">
        <title>A chromosome-scale genome assembly of the European perch, Perca fluviatilis.</title>
        <authorList>
            <person name="Roques C."/>
            <person name="Zahm M."/>
            <person name="Cabau C."/>
            <person name="Klopp C."/>
            <person name="Bouchez O."/>
            <person name="Donnadieu C."/>
            <person name="Kuhl H."/>
            <person name="Gislard M."/>
            <person name="Guendouz S."/>
            <person name="Journot L."/>
            <person name="Haffray P."/>
            <person name="Bestin A."/>
            <person name="Morvezen R."/>
            <person name="Feron R."/>
            <person name="Wen M."/>
            <person name="Jouanno E."/>
            <person name="Herpin A."/>
            <person name="Schartl M."/>
            <person name="Postlethwait J."/>
            <person name="Schaerlinger B."/>
            <person name="Chardard D."/>
            <person name="Lecocq T."/>
            <person name="Poncet C."/>
            <person name="Jaffrelo L."/>
            <person name="Lampietro C."/>
            <person name="Guiguen Y."/>
        </authorList>
    </citation>
    <scope>NUCLEOTIDE SEQUENCE [LARGE SCALE GENOMIC DNA]</scope>
    <source>
        <tissue evidence="7">Blood</tissue>
    </source>
</reference>
<evidence type="ECO:0000256" key="3">
    <source>
        <dbReference type="ARBA" id="ARBA00022729"/>
    </source>
</evidence>
<dbReference type="Proteomes" id="UP000465112">
    <property type="component" value="Chromosome 14"/>
</dbReference>
<dbReference type="SUPFAM" id="SSF49842">
    <property type="entry name" value="TNF-like"/>
    <property type="match status" value="1"/>
</dbReference>
<accession>A0A6A5F1B7</accession>
<evidence type="ECO:0000256" key="1">
    <source>
        <dbReference type="ARBA" id="ARBA00004613"/>
    </source>
</evidence>
<dbReference type="Gene3D" id="2.60.120.40">
    <property type="match status" value="1"/>
</dbReference>
<dbReference type="PANTHER" id="PTHR22923">
    <property type="entry name" value="CEREBELLIN-RELATED"/>
    <property type="match status" value="1"/>
</dbReference>
<evidence type="ECO:0000313" key="8">
    <source>
        <dbReference type="Proteomes" id="UP000465112"/>
    </source>
</evidence>
<protein>
    <recommendedName>
        <fullName evidence="6">C1q domain-containing protein</fullName>
    </recommendedName>
</protein>
<dbReference type="GO" id="GO:0005576">
    <property type="term" value="C:extracellular region"/>
    <property type="evidence" value="ECO:0007669"/>
    <property type="project" value="UniProtKB-SubCell"/>
</dbReference>
<dbReference type="OrthoDB" id="10070467at2759"/>
<dbReference type="SMART" id="SM00110">
    <property type="entry name" value="C1Q"/>
    <property type="match status" value="1"/>
</dbReference>
<comment type="subcellular location">
    <subcellularLocation>
        <location evidence="1">Secreted</location>
    </subcellularLocation>
</comment>
<dbReference type="InterPro" id="IPR008983">
    <property type="entry name" value="Tumour_necrosis_fac-like_dom"/>
</dbReference>
<feature type="domain" description="C1q" evidence="6">
    <location>
        <begin position="128"/>
        <end position="264"/>
    </location>
</feature>
<feature type="chain" id="PRO_5025661034" description="C1q domain-containing protein" evidence="5">
    <location>
        <begin position="20"/>
        <end position="264"/>
    </location>
</feature>
<evidence type="ECO:0000259" key="6">
    <source>
        <dbReference type="PROSITE" id="PS50871"/>
    </source>
</evidence>
<dbReference type="PROSITE" id="PS50871">
    <property type="entry name" value="C1Q"/>
    <property type="match status" value="1"/>
</dbReference>
<evidence type="ECO:0000256" key="4">
    <source>
        <dbReference type="SAM" id="Coils"/>
    </source>
</evidence>
<feature type="coiled-coil region" evidence="4">
    <location>
        <begin position="89"/>
        <end position="126"/>
    </location>
</feature>
<dbReference type="PANTHER" id="PTHR22923:SF102">
    <property type="entry name" value="CEREBELLIN 13-RELATED"/>
    <property type="match status" value="1"/>
</dbReference>
<dbReference type="AlphaFoldDB" id="A0A6A5F1B7"/>
<organism evidence="7 8">
    <name type="scientific">Perca fluviatilis</name>
    <name type="common">European perch</name>
    <dbReference type="NCBI Taxonomy" id="8168"/>
    <lineage>
        <taxon>Eukaryota</taxon>
        <taxon>Metazoa</taxon>
        <taxon>Chordata</taxon>
        <taxon>Craniata</taxon>
        <taxon>Vertebrata</taxon>
        <taxon>Euteleostomi</taxon>
        <taxon>Actinopterygii</taxon>
        <taxon>Neopterygii</taxon>
        <taxon>Teleostei</taxon>
        <taxon>Neoteleostei</taxon>
        <taxon>Acanthomorphata</taxon>
        <taxon>Eupercaria</taxon>
        <taxon>Perciformes</taxon>
        <taxon>Percoidei</taxon>
        <taxon>Percidae</taxon>
        <taxon>Percinae</taxon>
        <taxon>Perca</taxon>
    </lineage>
</organism>
<dbReference type="EMBL" id="VHII01000014">
    <property type="protein sequence ID" value="KAF1380772.1"/>
    <property type="molecule type" value="Genomic_DNA"/>
</dbReference>
<comment type="caution">
    <text evidence="7">The sequence shown here is derived from an EMBL/GenBank/DDBJ whole genome shotgun (WGS) entry which is preliminary data.</text>
</comment>